<evidence type="ECO:0000313" key="2">
    <source>
        <dbReference type="EMBL" id="VFQ87439.1"/>
    </source>
</evidence>
<dbReference type="AlphaFoldDB" id="A0A484MG51"/>
<dbReference type="GO" id="GO:0031267">
    <property type="term" value="F:small GTPase binding"/>
    <property type="evidence" value="ECO:0007669"/>
    <property type="project" value="InterPro"/>
</dbReference>
<proteinExistence type="predicted"/>
<evidence type="ECO:0000313" key="3">
    <source>
        <dbReference type="Proteomes" id="UP000595140"/>
    </source>
</evidence>
<keyword evidence="1" id="KW-0472">Membrane</keyword>
<dbReference type="InterPro" id="IPR008081">
    <property type="entry name" value="Cytoplasmic_FMR1-int"/>
</dbReference>
<gene>
    <name evidence="2" type="ORF">CCAM_LOCUS29215</name>
</gene>
<dbReference type="Pfam" id="PF05994">
    <property type="entry name" value="FragX_IP"/>
    <property type="match status" value="1"/>
</dbReference>
<dbReference type="OrthoDB" id="10265867at2759"/>
<dbReference type="GO" id="GO:0030833">
    <property type="term" value="P:regulation of actin filament polymerization"/>
    <property type="evidence" value="ECO:0007669"/>
    <property type="project" value="InterPro"/>
</dbReference>
<reference evidence="2 3" key="1">
    <citation type="submission" date="2018-04" db="EMBL/GenBank/DDBJ databases">
        <authorList>
            <person name="Vogel A."/>
        </authorList>
    </citation>
    <scope>NUCLEOTIDE SEQUENCE [LARGE SCALE GENOMIC DNA]</scope>
</reference>
<protein>
    <recommendedName>
        <fullName evidence="4">Protein PIR</fullName>
    </recommendedName>
</protein>
<keyword evidence="1" id="KW-0812">Transmembrane</keyword>
<feature type="transmembrane region" description="Helical" evidence="1">
    <location>
        <begin position="45"/>
        <end position="65"/>
    </location>
</feature>
<dbReference type="PANTHER" id="PTHR12195">
    <property type="entry name" value="CYTOPLASMIC FMR1-INTERACTING PROTEIN-RELATED"/>
    <property type="match status" value="1"/>
</dbReference>
<accession>A0A484MG51</accession>
<keyword evidence="1" id="KW-1133">Transmembrane helix</keyword>
<evidence type="ECO:0000256" key="1">
    <source>
        <dbReference type="SAM" id="Phobius"/>
    </source>
</evidence>
<dbReference type="Proteomes" id="UP000595140">
    <property type="component" value="Unassembled WGS sequence"/>
</dbReference>
<evidence type="ECO:0008006" key="4">
    <source>
        <dbReference type="Google" id="ProtNLM"/>
    </source>
</evidence>
<sequence>MEVPVEEAIAALSTFSLEDNQPEVQGPGIWVSVEGGATSSPIRKFLFLPFSISVFVVCALDMVSFSNFKFHAYFDMGMMSYVEYSDVSAYRLSLSEDTKAINQLDALIQEGNEITSVLYTYQSCVKALPQLPESMKQSQADLYLETYQVLDLEMSRLREVQRWQASTASKIWTEMQNDFLPNFILCNTTQRFVRSSRVPSVSVQKPSIPYAKPNFYCGNPDLNSAYQNFARLYCGFFGIPHMYSIAKLLGSRSLPWLIRALLDHVSNKITTIEPMIIGLQEALPKSIGLLPFDGGVAGCMRYAKDILNCWQSKSELKAKILCGIKEIGSVLYCMGLLDIVLREVDTCNFLQTAPWLGLIPGTDGQMTQSQEGADSPMVTLFKSATAATVSSPSCLSSTSFSMLSKQAEAADLLYKANIDTGSVLEYALAFTSAALDKYCGKWSAAPKTGFIDIRTSKDFYRIFSGLQIEYLEESVLLQSSSHEMLGDSVAWGGCTIIYLLGQQLHFELFDFSHQVLNVSEAEAAAFTSPQMNLTFVQGLDSLMEAMKKARRLNSHVFSMLKARCPLEDKQACAIKPSGAPLHRVKYENTVSAFETLPQKGA</sequence>
<organism evidence="2 3">
    <name type="scientific">Cuscuta campestris</name>
    <dbReference type="NCBI Taxonomy" id="132261"/>
    <lineage>
        <taxon>Eukaryota</taxon>
        <taxon>Viridiplantae</taxon>
        <taxon>Streptophyta</taxon>
        <taxon>Embryophyta</taxon>
        <taxon>Tracheophyta</taxon>
        <taxon>Spermatophyta</taxon>
        <taxon>Magnoliopsida</taxon>
        <taxon>eudicotyledons</taxon>
        <taxon>Gunneridae</taxon>
        <taxon>Pentapetalae</taxon>
        <taxon>asterids</taxon>
        <taxon>lamiids</taxon>
        <taxon>Solanales</taxon>
        <taxon>Convolvulaceae</taxon>
        <taxon>Cuscuteae</taxon>
        <taxon>Cuscuta</taxon>
        <taxon>Cuscuta subgen. Grammica</taxon>
        <taxon>Cuscuta sect. Cleistogrammica</taxon>
    </lineage>
</organism>
<dbReference type="PIRSF" id="PIRSF008153">
    <property type="entry name" value="FMR1_interacting"/>
    <property type="match status" value="1"/>
</dbReference>
<keyword evidence="3" id="KW-1185">Reference proteome</keyword>
<name>A0A484MG51_9ASTE</name>
<dbReference type="EMBL" id="OOIL02003368">
    <property type="protein sequence ID" value="VFQ87439.1"/>
    <property type="molecule type" value="Genomic_DNA"/>
</dbReference>